<dbReference type="Proteomes" id="UP000177309">
    <property type="component" value="Unassembled WGS sequence"/>
</dbReference>
<dbReference type="EMBL" id="MEUI01000027">
    <property type="protein sequence ID" value="OGC33796.1"/>
    <property type="molecule type" value="Genomic_DNA"/>
</dbReference>
<evidence type="ECO:0000313" key="6">
    <source>
        <dbReference type="EMBL" id="OGC33796.1"/>
    </source>
</evidence>
<dbReference type="InterPro" id="IPR052032">
    <property type="entry name" value="ATP-dep_AA_Ligase"/>
</dbReference>
<evidence type="ECO:0000256" key="4">
    <source>
        <dbReference type="PROSITE-ProRule" id="PRU00409"/>
    </source>
</evidence>
<name>A0A1F4TM76_UNCSA</name>
<sequence>MKKLLQKGKAIICISAGADSLPFIIEAQKQGLVVIATDIRVNAPGLTVAQERIIASSLDHRLIIKKLERLQKKYDFCGVITRSSPGRAAVTAAYVAKHYGLPWIEPQLAEIFVNKGKFIKSLARHRIPVPRSEICTSFKQANNFLKELNAPVVIKPSIPTVSRTAIRKIDNEQQLRLFFSMSQKISLDSKVEIEEYLDGPELISIDLVKDGKIYNLLLIDELTTPPPYFINLFYRLPSNASRSTQNKVSQIVTKMVFEFGIEFGMLSTAFRITSAGPKVIESHIDLGGDEILDRVIPAATGINIIGELIKFFAGGHFKSEPFKIKPVKYRRKAKKVLVLGCNYDQIPYLIELKKRGYFLVGTDLNSRAPGIKCLNRYYRIGYEDEKGLISVGKKEGFSSTDKVFTAAAQFAYIGASKFAKHFKIDFVAPKTVDICLNKHKLYSFLKAKKVPIPPTKNIETKRGLINNLEEGKQYFLKSDFSKNPQYIYRLAGKNIPSVNWQKDRYFRKYYVLQESILGQHLRVNYFAGQFFCFHKITDKKSFALRNFKGLDISKLEKSLSVVIEELKLEKLFVKFDVIVRSGVFYVIDIGLDPPMRYYLLLKKLKYSFAELYVSHYLENSCSYPDKKDLLRKKIMIGN</sequence>
<dbReference type="PROSITE" id="PS50975">
    <property type="entry name" value="ATP_GRASP"/>
    <property type="match status" value="1"/>
</dbReference>
<dbReference type="Gene3D" id="3.30.470.20">
    <property type="entry name" value="ATP-grasp fold, B domain"/>
    <property type="match status" value="1"/>
</dbReference>
<dbReference type="SMART" id="SM01209">
    <property type="entry name" value="GARS_A"/>
    <property type="match status" value="1"/>
</dbReference>
<reference evidence="6 7" key="1">
    <citation type="journal article" date="2016" name="Nat. Commun.">
        <title>Thousands of microbial genomes shed light on interconnected biogeochemical processes in an aquifer system.</title>
        <authorList>
            <person name="Anantharaman K."/>
            <person name="Brown C.T."/>
            <person name="Hug L.A."/>
            <person name="Sharon I."/>
            <person name="Castelle C.J."/>
            <person name="Probst A.J."/>
            <person name="Thomas B.C."/>
            <person name="Singh A."/>
            <person name="Wilkins M.J."/>
            <person name="Karaoz U."/>
            <person name="Brodie E.L."/>
            <person name="Williams K.H."/>
            <person name="Hubbard S.S."/>
            <person name="Banfield J.F."/>
        </authorList>
    </citation>
    <scope>NUCLEOTIDE SEQUENCE [LARGE SCALE GENOMIC DNA]</scope>
</reference>
<dbReference type="PANTHER" id="PTHR43585">
    <property type="entry name" value="FUMIPYRROLE BIOSYNTHESIS PROTEIN C"/>
    <property type="match status" value="1"/>
</dbReference>
<dbReference type="GO" id="GO:0046872">
    <property type="term" value="F:metal ion binding"/>
    <property type="evidence" value="ECO:0007669"/>
    <property type="project" value="InterPro"/>
</dbReference>
<dbReference type="AlphaFoldDB" id="A0A1F4TM76"/>
<accession>A0A1F4TM76</accession>
<dbReference type="InterPro" id="IPR011761">
    <property type="entry name" value="ATP-grasp"/>
</dbReference>
<proteinExistence type="predicted"/>
<dbReference type="SUPFAM" id="SSF56059">
    <property type="entry name" value="Glutathione synthetase ATP-binding domain-like"/>
    <property type="match status" value="2"/>
</dbReference>
<evidence type="ECO:0000259" key="5">
    <source>
        <dbReference type="PROSITE" id="PS50975"/>
    </source>
</evidence>
<dbReference type="Pfam" id="PF02786">
    <property type="entry name" value="CPSase_L_D2"/>
    <property type="match status" value="1"/>
</dbReference>
<evidence type="ECO:0000256" key="3">
    <source>
        <dbReference type="ARBA" id="ARBA00022840"/>
    </source>
</evidence>
<dbReference type="GO" id="GO:0016874">
    <property type="term" value="F:ligase activity"/>
    <property type="evidence" value="ECO:0007669"/>
    <property type="project" value="UniProtKB-KW"/>
</dbReference>
<dbReference type="Gene3D" id="3.40.50.20">
    <property type="match status" value="2"/>
</dbReference>
<feature type="domain" description="ATP-grasp" evidence="5">
    <location>
        <begin position="119"/>
        <end position="313"/>
    </location>
</feature>
<dbReference type="GO" id="GO:0005524">
    <property type="term" value="F:ATP binding"/>
    <property type="evidence" value="ECO:0007669"/>
    <property type="project" value="UniProtKB-UniRule"/>
</dbReference>
<keyword evidence="2 4" id="KW-0547">Nucleotide-binding</keyword>
<evidence type="ECO:0000313" key="7">
    <source>
        <dbReference type="Proteomes" id="UP000177309"/>
    </source>
</evidence>
<evidence type="ECO:0000256" key="2">
    <source>
        <dbReference type="ARBA" id="ARBA00022741"/>
    </source>
</evidence>
<keyword evidence="3 4" id="KW-0067">ATP-binding</keyword>
<evidence type="ECO:0000256" key="1">
    <source>
        <dbReference type="ARBA" id="ARBA00022598"/>
    </source>
</evidence>
<protein>
    <recommendedName>
        <fullName evidence="5">ATP-grasp domain-containing protein</fullName>
    </recommendedName>
</protein>
<dbReference type="InterPro" id="IPR005479">
    <property type="entry name" value="CPAse_ATP-bd"/>
</dbReference>
<organism evidence="6 7">
    <name type="scientific">candidate division WOR-1 bacterium RIFOXYC2_FULL_41_25</name>
    <dbReference type="NCBI Taxonomy" id="1802586"/>
    <lineage>
        <taxon>Bacteria</taxon>
        <taxon>Bacillati</taxon>
        <taxon>Saganbacteria</taxon>
    </lineage>
</organism>
<keyword evidence="1" id="KW-0436">Ligase</keyword>
<dbReference type="PANTHER" id="PTHR43585:SF2">
    <property type="entry name" value="ATP-GRASP ENZYME FSQD"/>
    <property type="match status" value="1"/>
</dbReference>
<comment type="caution">
    <text evidence="6">The sequence shown here is derived from an EMBL/GenBank/DDBJ whole genome shotgun (WGS) entry which is preliminary data.</text>
</comment>
<gene>
    <name evidence="6" type="ORF">A2462_01705</name>
</gene>